<sequence>MKLSLIFNALASIVVLAAAYPTQGPVEKRSNVVEKSEDLTSDLMSYEYKDRKREDLTSDLFIYHYHDRTEREE</sequence>
<dbReference type="AlphaFoldDB" id="A0A0D0AL99"/>
<proteinExistence type="predicted"/>
<gene>
    <name evidence="2" type="ORF">CY34DRAFT_814116</name>
</gene>
<dbReference type="EMBL" id="KN836144">
    <property type="protein sequence ID" value="KIK32698.1"/>
    <property type="molecule type" value="Genomic_DNA"/>
</dbReference>
<dbReference type="OrthoDB" id="2679982at2759"/>
<dbReference type="InParanoid" id="A0A0D0AL99"/>
<organism evidence="2 3">
    <name type="scientific">Suillus luteus UH-Slu-Lm8-n1</name>
    <dbReference type="NCBI Taxonomy" id="930992"/>
    <lineage>
        <taxon>Eukaryota</taxon>
        <taxon>Fungi</taxon>
        <taxon>Dikarya</taxon>
        <taxon>Basidiomycota</taxon>
        <taxon>Agaricomycotina</taxon>
        <taxon>Agaricomycetes</taxon>
        <taxon>Agaricomycetidae</taxon>
        <taxon>Boletales</taxon>
        <taxon>Suillineae</taxon>
        <taxon>Suillaceae</taxon>
        <taxon>Suillus</taxon>
    </lineage>
</organism>
<evidence type="ECO:0000256" key="1">
    <source>
        <dbReference type="SAM" id="SignalP"/>
    </source>
</evidence>
<protein>
    <submittedName>
        <fullName evidence="2">Uncharacterized protein</fullName>
    </submittedName>
</protein>
<feature type="chain" id="PRO_5002206861" evidence="1">
    <location>
        <begin position="20"/>
        <end position="73"/>
    </location>
</feature>
<evidence type="ECO:0000313" key="3">
    <source>
        <dbReference type="Proteomes" id="UP000054485"/>
    </source>
</evidence>
<dbReference type="HOGENOM" id="CLU_2706435_0_0_1"/>
<dbReference type="Proteomes" id="UP000054485">
    <property type="component" value="Unassembled WGS sequence"/>
</dbReference>
<keyword evidence="3" id="KW-1185">Reference proteome</keyword>
<accession>A0A0D0AL99</accession>
<evidence type="ECO:0000313" key="2">
    <source>
        <dbReference type="EMBL" id="KIK32698.1"/>
    </source>
</evidence>
<reference evidence="3" key="2">
    <citation type="submission" date="2015-01" db="EMBL/GenBank/DDBJ databases">
        <title>Evolutionary Origins and Diversification of the Mycorrhizal Mutualists.</title>
        <authorList>
            <consortium name="DOE Joint Genome Institute"/>
            <consortium name="Mycorrhizal Genomics Consortium"/>
            <person name="Kohler A."/>
            <person name="Kuo A."/>
            <person name="Nagy L.G."/>
            <person name="Floudas D."/>
            <person name="Copeland A."/>
            <person name="Barry K.W."/>
            <person name="Cichocki N."/>
            <person name="Veneault-Fourrey C."/>
            <person name="LaButti K."/>
            <person name="Lindquist E.A."/>
            <person name="Lipzen A."/>
            <person name="Lundell T."/>
            <person name="Morin E."/>
            <person name="Murat C."/>
            <person name="Riley R."/>
            <person name="Ohm R."/>
            <person name="Sun H."/>
            <person name="Tunlid A."/>
            <person name="Henrissat B."/>
            <person name="Grigoriev I.V."/>
            <person name="Hibbett D.S."/>
            <person name="Martin F."/>
        </authorList>
    </citation>
    <scope>NUCLEOTIDE SEQUENCE [LARGE SCALE GENOMIC DNA]</scope>
    <source>
        <strain evidence="3">UH-Slu-Lm8-n1</strain>
    </source>
</reference>
<reference evidence="2 3" key="1">
    <citation type="submission" date="2014-04" db="EMBL/GenBank/DDBJ databases">
        <authorList>
            <consortium name="DOE Joint Genome Institute"/>
            <person name="Kuo A."/>
            <person name="Ruytinx J."/>
            <person name="Rineau F."/>
            <person name="Colpaert J."/>
            <person name="Kohler A."/>
            <person name="Nagy L.G."/>
            <person name="Floudas D."/>
            <person name="Copeland A."/>
            <person name="Barry K.W."/>
            <person name="Cichocki N."/>
            <person name="Veneault-Fourrey C."/>
            <person name="LaButti K."/>
            <person name="Lindquist E.A."/>
            <person name="Lipzen A."/>
            <person name="Lundell T."/>
            <person name="Morin E."/>
            <person name="Murat C."/>
            <person name="Sun H."/>
            <person name="Tunlid A."/>
            <person name="Henrissat B."/>
            <person name="Grigoriev I.V."/>
            <person name="Hibbett D.S."/>
            <person name="Martin F."/>
            <person name="Nordberg H.P."/>
            <person name="Cantor M.N."/>
            <person name="Hua S.X."/>
        </authorList>
    </citation>
    <scope>NUCLEOTIDE SEQUENCE [LARGE SCALE GENOMIC DNA]</scope>
    <source>
        <strain evidence="2 3">UH-Slu-Lm8-n1</strain>
    </source>
</reference>
<feature type="signal peptide" evidence="1">
    <location>
        <begin position="1"/>
        <end position="19"/>
    </location>
</feature>
<keyword evidence="1" id="KW-0732">Signal</keyword>
<name>A0A0D0AL99_9AGAM</name>